<dbReference type="GO" id="GO:0006508">
    <property type="term" value="P:proteolysis"/>
    <property type="evidence" value="ECO:0007669"/>
    <property type="project" value="UniProtKB-KW"/>
</dbReference>
<feature type="signal peptide" evidence="16">
    <location>
        <begin position="1"/>
        <end position="23"/>
    </location>
</feature>
<keyword evidence="7" id="KW-0645">Protease</keyword>
<evidence type="ECO:0000313" key="19">
    <source>
        <dbReference type="Proteomes" id="UP001497497"/>
    </source>
</evidence>
<comment type="subunit">
    <text evidence="4">Tetramer of heterotrimers consisting of exclusion domain, heavy- and light chains.</text>
</comment>
<evidence type="ECO:0000256" key="13">
    <source>
        <dbReference type="ARBA" id="ARBA00030778"/>
    </source>
</evidence>
<dbReference type="InterPro" id="IPR025661">
    <property type="entry name" value="Pept_asp_AS"/>
</dbReference>
<evidence type="ECO:0000256" key="4">
    <source>
        <dbReference type="ARBA" id="ARBA00011610"/>
    </source>
</evidence>
<dbReference type="InterPro" id="IPR036496">
    <property type="entry name" value="CathepsinC_exc_dom_sf"/>
</dbReference>
<dbReference type="Pfam" id="PF00112">
    <property type="entry name" value="Peptidase_C1"/>
    <property type="match status" value="1"/>
</dbReference>
<dbReference type="Gene3D" id="2.40.128.80">
    <property type="entry name" value="Cathepsin C, exclusion domain"/>
    <property type="match status" value="1"/>
</dbReference>
<dbReference type="EMBL" id="CAXITT010000646">
    <property type="protein sequence ID" value="CAL1544786.1"/>
    <property type="molecule type" value="Genomic_DNA"/>
</dbReference>
<dbReference type="SMART" id="SM00645">
    <property type="entry name" value="Pept_C1"/>
    <property type="match status" value="1"/>
</dbReference>
<sequence>MSFLNIGFGLFSFFCCLVVNVKADTPANCTYEDVAGQWIFDVGPGNNDRTIDCSKFSSGQNKIKIRLIYPDVAIDQFNNKGFWTLIYNQGFEVVVAGRKYFGFSYFEGNVSFCDTIKGGWSHDVLGRDWACYNGKKSQNARKVLNLRHQDSSLRYGHGLNSNALVWAINNAQTSWKATTYNQFEGFTIDDYINLAGGKGSRLHSRPKPAPITDEQRKLMSVFPESFDWRNVDNVNYVSPIRNQGNCGSCYAFGSLGMDEARVRIATNNTQQPVFSTQDIVECSPYSQGCSGGFPYLISGKYAEDYGLVLEGCNPYKGVDGKCQTDPKCPRHYFTNYKYVGGYYGACNEFLMMEAIYNRGPIAVSFEVYNDFMSYSSGVYHHTGVKGLDDRFNPFEITNHVVVVVGWGVDARSGEKYWIVKNSWGNAWGLEGFFWIRRGTDECSIESIAAESSPVYTFNN</sequence>
<comment type="caution">
    <text evidence="18">The sequence shown here is derived from an EMBL/GenBank/DDBJ whole genome shotgun (WGS) entry which is preliminary data.</text>
</comment>
<dbReference type="GO" id="GO:0008234">
    <property type="term" value="F:cysteine-type peptidase activity"/>
    <property type="evidence" value="ECO:0007669"/>
    <property type="project" value="UniProtKB-KW"/>
</dbReference>
<dbReference type="EC" id="3.4.14.1" evidence="5"/>
<evidence type="ECO:0000256" key="7">
    <source>
        <dbReference type="ARBA" id="ARBA00022670"/>
    </source>
</evidence>
<evidence type="ECO:0000256" key="5">
    <source>
        <dbReference type="ARBA" id="ARBA00012059"/>
    </source>
</evidence>
<proteinExistence type="inferred from homology"/>
<name>A0AAV2ICX8_LYMST</name>
<evidence type="ECO:0000256" key="11">
    <source>
        <dbReference type="ARBA" id="ARBA00029762"/>
    </source>
</evidence>
<gene>
    <name evidence="18" type="ORF">GSLYS_00018269001</name>
</gene>
<comment type="catalytic activity">
    <reaction evidence="1">
        <text>Release of an N-terminal dipeptide, Xaa-Yaa-|-Zaa-, except when Xaa is Arg or Lys, or Yaa or Zaa is Pro.</text>
        <dbReference type="EC" id="3.4.14.1"/>
    </reaction>
</comment>
<dbReference type="SUPFAM" id="SSF54001">
    <property type="entry name" value="Cysteine proteinases"/>
    <property type="match status" value="1"/>
</dbReference>
<evidence type="ECO:0000256" key="10">
    <source>
        <dbReference type="ARBA" id="ARBA00023214"/>
    </source>
</evidence>
<keyword evidence="8" id="KW-0378">Hydrolase</keyword>
<feature type="chain" id="PRO_5043416072" description="Dipeptidyl peptidase 1" evidence="16">
    <location>
        <begin position="24"/>
        <end position="459"/>
    </location>
</feature>
<comment type="function">
    <text evidence="15">Thiol protease. Has dipeptidylpeptidase activity. Active against a broad range of dipeptide substrates composed of both polar and hydrophobic amino acids. Proline cannot occupy the P1 position and arginine cannot occupy the P2 position of the substrate. Can act as both an exopeptidase and endopeptidase. Activates serine proteases such as elastase, cathepsin G and granzymes A and B.</text>
</comment>
<protein>
    <recommendedName>
        <fullName evidence="6">Dipeptidyl peptidase 1</fullName>
        <ecNumber evidence="5">3.4.14.1</ecNumber>
    </recommendedName>
    <alternativeName>
        <fullName evidence="12">Cathepsin C</fullName>
    </alternativeName>
    <alternativeName>
        <fullName evidence="11">Cathepsin J</fullName>
    </alternativeName>
    <alternativeName>
        <fullName evidence="14">Dipeptidyl peptidase I</fullName>
    </alternativeName>
    <alternativeName>
        <fullName evidence="13">Dipeptidyl transferase</fullName>
    </alternativeName>
</protein>
<evidence type="ECO:0000256" key="6">
    <source>
        <dbReference type="ARBA" id="ARBA00014709"/>
    </source>
</evidence>
<evidence type="ECO:0000256" key="3">
    <source>
        <dbReference type="ARBA" id="ARBA00008455"/>
    </source>
</evidence>
<feature type="domain" description="Peptidase C1A papain C-terminal" evidence="17">
    <location>
        <begin position="222"/>
        <end position="452"/>
    </location>
</feature>
<evidence type="ECO:0000256" key="14">
    <source>
        <dbReference type="ARBA" id="ARBA00032961"/>
    </source>
</evidence>
<dbReference type="AlphaFoldDB" id="A0AAV2ICX8"/>
<dbReference type="Gene3D" id="3.90.70.10">
    <property type="entry name" value="Cysteine proteinases"/>
    <property type="match status" value="1"/>
</dbReference>
<evidence type="ECO:0000256" key="2">
    <source>
        <dbReference type="ARBA" id="ARBA00001923"/>
    </source>
</evidence>
<dbReference type="PRINTS" id="PR00705">
    <property type="entry name" value="PAPAIN"/>
</dbReference>
<dbReference type="InterPro" id="IPR014882">
    <property type="entry name" value="CathepsinC_exc"/>
</dbReference>
<keyword evidence="16" id="KW-0732">Signal</keyword>
<keyword evidence="10" id="KW-0868">Chloride</keyword>
<dbReference type="InterPro" id="IPR038765">
    <property type="entry name" value="Papain-like_cys_pep_sf"/>
</dbReference>
<keyword evidence="9" id="KW-0788">Thiol protease</keyword>
<dbReference type="SUPFAM" id="SSF75001">
    <property type="entry name" value="Dipeptidyl peptidase I (cathepsin C), exclusion domain"/>
    <property type="match status" value="1"/>
</dbReference>
<dbReference type="PROSITE" id="PS00139">
    <property type="entry name" value="THIOL_PROTEASE_CYS"/>
    <property type="match status" value="1"/>
</dbReference>
<dbReference type="PROSITE" id="PS00640">
    <property type="entry name" value="THIOL_PROTEASE_ASN"/>
    <property type="match status" value="1"/>
</dbReference>
<evidence type="ECO:0000256" key="12">
    <source>
        <dbReference type="ARBA" id="ARBA00029779"/>
    </source>
</evidence>
<evidence type="ECO:0000256" key="1">
    <source>
        <dbReference type="ARBA" id="ARBA00000738"/>
    </source>
</evidence>
<dbReference type="GO" id="GO:0008239">
    <property type="term" value="F:dipeptidyl-peptidase activity"/>
    <property type="evidence" value="ECO:0007669"/>
    <property type="project" value="UniProtKB-EC"/>
</dbReference>
<evidence type="ECO:0000313" key="18">
    <source>
        <dbReference type="EMBL" id="CAL1544786.1"/>
    </source>
</evidence>
<dbReference type="Pfam" id="PF08773">
    <property type="entry name" value="CathepsinC_exc"/>
    <property type="match status" value="1"/>
</dbReference>
<keyword evidence="19" id="KW-1185">Reference proteome</keyword>
<dbReference type="InterPro" id="IPR000169">
    <property type="entry name" value="Pept_cys_AS"/>
</dbReference>
<evidence type="ECO:0000256" key="16">
    <source>
        <dbReference type="SAM" id="SignalP"/>
    </source>
</evidence>
<evidence type="ECO:0000256" key="15">
    <source>
        <dbReference type="ARBA" id="ARBA00045556"/>
    </source>
</evidence>
<dbReference type="InterPro" id="IPR013128">
    <property type="entry name" value="Peptidase_C1A"/>
</dbReference>
<organism evidence="18 19">
    <name type="scientific">Lymnaea stagnalis</name>
    <name type="common">Great pond snail</name>
    <name type="synonym">Helix stagnalis</name>
    <dbReference type="NCBI Taxonomy" id="6523"/>
    <lineage>
        <taxon>Eukaryota</taxon>
        <taxon>Metazoa</taxon>
        <taxon>Spiralia</taxon>
        <taxon>Lophotrochozoa</taxon>
        <taxon>Mollusca</taxon>
        <taxon>Gastropoda</taxon>
        <taxon>Heterobranchia</taxon>
        <taxon>Euthyneura</taxon>
        <taxon>Panpulmonata</taxon>
        <taxon>Hygrophila</taxon>
        <taxon>Lymnaeoidea</taxon>
        <taxon>Lymnaeidae</taxon>
        <taxon>Lymnaea</taxon>
    </lineage>
</organism>
<dbReference type="FunFam" id="2.40.128.80:FF:000003">
    <property type="entry name" value="Cathepsin C"/>
    <property type="match status" value="1"/>
</dbReference>
<comment type="similarity">
    <text evidence="3">Belongs to the peptidase C1 family.</text>
</comment>
<accession>A0AAV2ICX8</accession>
<dbReference type="PANTHER" id="PTHR12411">
    <property type="entry name" value="CYSTEINE PROTEASE FAMILY C1-RELATED"/>
    <property type="match status" value="1"/>
</dbReference>
<reference evidence="18 19" key="1">
    <citation type="submission" date="2024-04" db="EMBL/GenBank/DDBJ databases">
        <authorList>
            <consortium name="Genoscope - CEA"/>
            <person name="William W."/>
        </authorList>
    </citation>
    <scope>NUCLEOTIDE SEQUENCE [LARGE SCALE GENOMIC DNA]</scope>
</reference>
<evidence type="ECO:0000259" key="17">
    <source>
        <dbReference type="SMART" id="SM00645"/>
    </source>
</evidence>
<dbReference type="Proteomes" id="UP001497497">
    <property type="component" value="Unassembled WGS sequence"/>
</dbReference>
<comment type="cofactor">
    <cofactor evidence="2">
        <name>chloride</name>
        <dbReference type="ChEBI" id="CHEBI:17996"/>
    </cofactor>
</comment>
<dbReference type="InterPro" id="IPR000668">
    <property type="entry name" value="Peptidase_C1A_C"/>
</dbReference>
<evidence type="ECO:0000256" key="8">
    <source>
        <dbReference type="ARBA" id="ARBA00022801"/>
    </source>
</evidence>
<evidence type="ECO:0000256" key="9">
    <source>
        <dbReference type="ARBA" id="ARBA00022807"/>
    </source>
</evidence>